<dbReference type="EMBL" id="JADBGQ010000007">
    <property type="protein sequence ID" value="KAG5390057.1"/>
    <property type="molecule type" value="Genomic_DNA"/>
</dbReference>
<reference evidence="8 9" key="1">
    <citation type="submission" date="2021-03" db="EMBL/GenBank/DDBJ databases">
        <authorList>
            <person name="King G.J."/>
            <person name="Bancroft I."/>
            <person name="Baten A."/>
            <person name="Bloomfield J."/>
            <person name="Borpatragohain P."/>
            <person name="He Z."/>
            <person name="Irish N."/>
            <person name="Irwin J."/>
            <person name="Liu K."/>
            <person name="Mauleon R.P."/>
            <person name="Moore J."/>
            <person name="Morris R."/>
            <person name="Ostergaard L."/>
            <person name="Wang B."/>
            <person name="Wells R."/>
        </authorList>
    </citation>
    <scope>NUCLEOTIDE SEQUENCE [LARGE SCALE GENOMIC DNA]</scope>
    <source>
        <strain evidence="8">R-o-18</strain>
        <tissue evidence="8">Leaf</tissue>
    </source>
</reference>
<evidence type="ECO:0000256" key="4">
    <source>
        <dbReference type="ARBA" id="ARBA00022692"/>
    </source>
</evidence>
<keyword evidence="5 7" id="KW-1133">Transmembrane helix</keyword>
<sequence>MDPRTPFLANGGEAEEDYAPARTWSDVKRVLSTESGKLWMFASMVAFDAICQFGVSFMTIVFVGHIGEIELSAVSISLSVIGIFSFGFLLGMSSALETLCSQAFGAGEVNKLGIYMQRAWIISLVSCLVFLPIYIFATPVLRLLGESEEVAVSAGEFTLLTIPQLFSLAFTFPTTKFLIAQGKVVVMTSIGFSALLLHVFMLWLFIIVFGWGTNGAALAFNITNWGTAISLIVYVVGWCNEGWSGLSWLAFRDIGAFVRLSIESAVMICLELWYMMSIIVLSGRLDNDVIAVDSLSICLNVNNVELMLFVGVNIAISMIVGTELGKGRPRAAKYSVYVALFESLIIGLVFMVAVIIARDHFAIMFTNSQVLQRAVSKLAYLLGITMVLNGVQQVLTGVAIGGGWQRTVAYINVACYFIFGIPFGYFLGYGANLGVMGLWSGMIAGSALQTLCLMFLVYKIDWNREVEETTERLQRWGGNGTTTKDTQHKDECICSNSRQLRTERIPHPVFSLSTIFIPPIKMQLYSIGAYTSGSSAHKQQFRDIIWITRWCERKLSKSLGKGRRNVMKDEL</sequence>
<comment type="subcellular location">
    <subcellularLocation>
        <location evidence="1">Membrane</location>
        <topology evidence="1">Multi-pass membrane protein</topology>
    </subcellularLocation>
</comment>
<keyword evidence="6 7" id="KW-0472">Membrane</keyword>
<evidence type="ECO:0000256" key="6">
    <source>
        <dbReference type="ARBA" id="ARBA00023136"/>
    </source>
</evidence>
<feature type="transmembrane region" description="Helical" evidence="7">
    <location>
        <begin position="38"/>
        <end position="64"/>
    </location>
</feature>
<keyword evidence="3" id="KW-0813">Transport</keyword>
<dbReference type="Proteomes" id="UP000823674">
    <property type="component" value="Chromosome A08"/>
</dbReference>
<evidence type="ECO:0000256" key="3">
    <source>
        <dbReference type="ARBA" id="ARBA00022448"/>
    </source>
</evidence>
<feature type="transmembrane region" description="Helical" evidence="7">
    <location>
        <begin position="260"/>
        <end position="281"/>
    </location>
</feature>
<evidence type="ECO:0000256" key="2">
    <source>
        <dbReference type="ARBA" id="ARBA00010199"/>
    </source>
</evidence>
<feature type="transmembrane region" description="Helical" evidence="7">
    <location>
        <begin position="150"/>
        <end position="172"/>
    </location>
</feature>
<evidence type="ECO:0000313" key="8">
    <source>
        <dbReference type="EMBL" id="KAG5390057.1"/>
    </source>
</evidence>
<organism evidence="8 9">
    <name type="scientific">Brassica rapa subsp. trilocularis</name>
    <dbReference type="NCBI Taxonomy" id="1813537"/>
    <lineage>
        <taxon>Eukaryota</taxon>
        <taxon>Viridiplantae</taxon>
        <taxon>Streptophyta</taxon>
        <taxon>Embryophyta</taxon>
        <taxon>Tracheophyta</taxon>
        <taxon>Spermatophyta</taxon>
        <taxon>Magnoliopsida</taxon>
        <taxon>eudicotyledons</taxon>
        <taxon>Gunneridae</taxon>
        <taxon>Pentapetalae</taxon>
        <taxon>rosids</taxon>
        <taxon>malvids</taxon>
        <taxon>Brassicales</taxon>
        <taxon>Brassicaceae</taxon>
        <taxon>Brassiceae</taxon>
        <taxon>Brassica</taxon>
    </lineage>
</organism>
<protein>
    <recommendedName>
        <fullName evidence="7">Protein DETOXIFICATION</fullName>
    </recommendedName>
    <alternativeName>
        <fullName evidence="7">Multidrug and toxic compound extrusion protein</fullName>
    </alternativeName>
</protein>
<dbReference type="Pfam" id="PF01554">
    <property type="entry name" value="MatE"/>
    <property type="match status" value="2"/>
</dbReference>
<dbReference type="CDD" id="cd13132">
    <property type="entry name" value="MATE_eukaryotic"/>
    <property type="match status" value="1"/>
</dbReference>
<comment type="caution">
    <text evidence="8">The sequence shown here is derived from an EMBL/GenBank/DDBJ whole genome shotgun (WGS) entry which is preliminary data.</text>
</comment>
<feature type="transmembrane region" description="Helical" evidence="7">
    <location>
        <begin position="334"/>
        <end position="358"/>
    </location>
</feature>
<keyword evidence="9" id="KW-1185">Reference proteome</keyword>
<accession>A0ABQ7LUR7</accession>
<feature type="transmembrane region" description="Helical" evidence="7">
    <location>
        <begin position="301"/>
        <end position="322"/>
    </location>
</feature>
<feature type="transmembrane region" description="Helical" evidence="7">
    <location>
        <begin position="407"/>
        <end position="426"/>
    </location>
</feature>
<evidence type="ECO:0000256" key="7">
    <source>
        <dbReference type="RuleBase" id="RU004914"/>
    </source>
</evidence>
<gene>
    <name evidence="8" type="primary">A08p028660.1_BraROA</name>
    <name evidence="8" type="ORF">IGI04_031598</name>
</gene>
<feature type="transmembrane region" description="Helical" evidence="7">
    <location>
        <begin position="378"/>
        <end position="400"/>
    </location>
</feature>
<feature type="transmembrane region" description="Helical" evidence="7">
    <location>
        <begin position="120"/>
        <end position="144"/>
    </location>
</feature>
<evidence type="ECO:0000313" key="9">
    <source>
        <dbReference type="Proteomes" id="UP000823674"/>
    </source>
</evidence>
<evidence type="ECO:0000256" key="5">
    <source>
        <dbReference type="ARBA" id="ARBA00022989"/>
    </source>
</evidence>
<proteinExistence type="inferred from homology"/>
<dbReference type="NCBIfam" id="TIGR00797">
    <property type="entry name" value="matE"/>
    <property type="match status" value="1"/>
</dbReference>
<feature type="transmembrane region" description="Helical" evidence="7">
    <location>
        <begin position="438"/>
        <end position="458"/>
    </location>
</feature>
<feature type="transmembrane region" description="Helical" evidence="7">
    <location>
        <begin position="217"/>
        <end position="239"/>
    </location>
</feature>
<dbReference type="InterPro" id="IPR045069">
    <property type="entry name" value="MATE_euk"/>
</dbReference>
<evidence type="ECO:0000256" key="1">
    <source>
        <dbReference type="ARBA" id="ARBA00004141"/>
    </source>
</evidence>
<dbReference type="PANTHER" id="PTHR11206">
    <property type="entry name" value="MULTIDRUG RESISTANCE PROTEIN"/>
    <property type="match status" value="1"/>
</dbReference>
<name>A0ABQ7LUR7_BRACM</name>
<keyword evidence="4 7" id="KW-0812">Transmembrane</keyword>
<feature type="transmembrane region" description="Helical" evidence="7">
    <location>
        <begin position="184"/>
        <end position="211"/>
    </location>
</feature>
<comment type="similarity">
    <text evidence="2 7">Belongs to the multi antimicrobial extrusion (MATE) (TC 2.A.66.1) family.</text>
</comment>
<dbReference type="InterPro" id="IPR002528">
    <property type="entry name" value="MATE_fam"/>
</dbReference>
<feature type="transmembrane region" description="Helical" evidence="7">
    <location>
        <begin position="76"/>
        <end position="99"/>
    </location>
</feature>